<evidence type="ECO:0000313" key="2">
    <source>
        <dbReference type="Proteomes" id="UP001472677"/>
    </source>
</evidence>
<protein>
    <submittedName>
        <fullName evidence="1">Uncharacterized protein</fullName>
    </submittedName>
</protein>
<comment type="caution">
    <text evidence="1">The sequence shown here is derived from an EMBL/GenBank/DDBJ whole genome shotgun (WGS) entry which is preliminary data.</text>
</comment>
<reference evidence="1 2" key="1">
    <citation type="journal article" date="2024" name="G3 (Bethesda)">
        <title>Genome assembly of Hibiscus sabdariffa L. provides insights into metabolisms of medicinal natural products.</title>
        <authorList>
            <person name="Kim T."/>
        </authorList>
    </citation>
    <scope>NUCLEOTIDE SEQUENCE [LARGE SCALE GENOMIC DNA]</scope>
    <source>
        <strain evidence="1">TK-2024</strain>
        <tissue evidence="1">Old leaves</tissue>
    </source>
</reference>
<organism evidence="1 2">
    <name type="scientific">Hibiscus sabdariffa</name>
    <name type="common">roselle</name>
    <dbReference type="NCBI Taxonomy" id="183260"/>
    <lineage>
        <taxon>Eukaryota</taxon>
        <taxon>Viridiplantae</taxon>
        <taxon>Streptophyta</taxon>
        <taxon>Embryophyta</taxon>
        <taxon>Tracheophyta</taxon>
        <taxon>Spermatophyta</taxon>
        <taxon>Magnoliopsida</taxon>
        <taxon>eudicotyledons</taxon>
        <taxon>Gunneridae</taxon>
        <taxon>Pentapetalae</taxon>
        <taxon>rosids</taxon>
        <taxon>malvids</taxon>
        <taxon>Malvales</taxon>
        <taxon>Malvaceae</taxon>
        <taxon>Malvoideae</taxon>
        <taxon>Hibiscus</taxon>
    </lineage>
</organism>
<sequence>MYGTSLTRMLGNHCSMMFAIARWALWRRHCYYVFNDENEVEAAEASLGAMAIEPQLGVIQDALGVTQIIRDESLALVDSVLVLRVKELLDRDWLGRVMHVGHEGTSVADAARMSRESALDEITFMYPPTGVVALYNVDRGVV</sequence>
<name>A0ABR2ETF9_9ROSI</name>
<dbReference type="EMBL" id="JBBPBM010000010">
    <property type="protein sequence ID" value="KAK8565317.1"/>
    <property type="molecule type" value="Genomic_DNA"/>
</dbReference>
<keyword evidence="2" id="KW-1185">Reference proteome</keyword>
<dbReference type="Proteomes" id="UP001472677">
    <property type="component" value="Unassembled WGS sequence"/>
</dbReference>
<accession>A0ABR2ETF9</accession>
<evidence type="ECO:0000313" key="1">
    <source>
        <dbReference type="EMBL" id="KAK8565317.1"/>
    </source>
</evidence>
<proteinExistence type="predicted"/>
<gene>
    <name evidence="1" type="ORF">V6N12_058883</name>
</gene>